<dbReference type="SMART" id="SM00355">
    <property type="entry name" value="ZnF_C2H2"/>
    <property type="match status" value="3"/>
</dbReference>
<dbReference type="PANTHER" id="PTHR47257">
    <property type="entry name" value="PH-RESPONSE TRANSCRIPTION FACTOR PACC/RIM101"/>
    <property type="match status" value="1"/>
</dbReference>
<feature type="region of interest" description="Disordered" evidence="10">
    <location>
        <begin position="382"/>
        <end position="410"/>
    </location>
</feature>
<evidence type="ECO:0000313" key="12">
    <source>
        <dbReference type="EMBL" id="ORE03010.1"/>
    </source>
</evidence>
<keyword evidence="2" id="KW-0678">Repressor</keyword>
<evidence type="ECO:0000256" key="9">
    <source>
        <dbReference type="PROSITE-ProRule" id="PRU00042"/>
    </source>
</evidence>
<dbReference type="PANTHER" id="PTHR47257:SF1">
    <property type="entry name" value="PH-RESPONSE TRANSCRIPTION FACTOR PACC_RIM101"/>
    <property type="match status" value="1"/>
</dbReference>
<dbReference type="SUPFAM" id="SSF57667">
    <property type="entry name" value="beta-beta-alpha zinc fingers"/>
    <property type="match status" value="2"/>
</dbReference>
<feature type="domain" description="C2H2-type" evidence="11">
    <location>
        <begin position="49"/>
        <end position="78"/>
    </location>
</feature>
<evidence type="ECO:0000259" key="11">
    <source>
        <dbReference type="PROSITE" id="PS50157"/>
    </source>
</evidence>
<dbReference type="GO" id="GO:0005634">
    <property type="term" value="C:nucleus"/>
    <property type="evidence" value="ECO:0007669"/>
    <property type="project" value="UniProtKB-SubCell"/>
</dbReference>
<accession>A0A1X0QTC0</accession>
<dbReference type="Pfam" id="PF21816">
    <property type="entry name" value="Zap1_zf1"/>
    <property type="match status" value="1"/>
</dbReference>
<evidence type="ECO:0000256" key="5">
    <source>
        <dbReference type="ARBA" id="ARBA00022771"/>
    </source>
</evidence>
<sequence length="531" mass="61050">MQSALTLENNENHACKWTNCTSIFDDPEQLYLHLTNDHVGRKSTGNLCLACHWDKCDVKVIKRDHITSHLRVHVPLKPHRCHFCPKSFKRPQDLKKHEKIHSEQHISQLRSHHRGSHPLTPPNHTSRDVSPVLSEGNSSHPISPPQSIYSDDLQSENWMYTDITSNMGMPTYLNNLSMSTKTPYHDYQNPVTMPQTVDHNAYASPDYVLQDLFFPMEMEAKATTYNIDIANRLDQIQTLIDAGTITQSNFNFNISNENQLENMNAWLTGLSNSIPINQQQQQQHDLLSYSEQVSSFNSVEHATLQEQAKYPSVPSQMYSSESDIYVRSQPIIVPSQNINDYMNCPPMYQHKPMVLTGQRPHYTTVPNVSSQHFQPELRTATNFTKANNPQDSESSKDAAADSYKPKKSETTFDDKKNMATLLSTFSSAIADHKKSLINNNVFIEKEGEKIEPKEMKDVDRLRELIISDFSKLSLKNSPTEEATTVLYPKTSSRYYQHIQLLHQMKAWINENYHKRTLKEKEDVKRSMLLCQ</sequence>
<evidence type="ECO:0000256" key="1">
    <source>
        <dbReference type="ARBA" id="ARBA00004123"/>
    </source>
</evidence>
<keyword evidence="3" id="KW-0479">Metal-binding</keyword>
<evidence type="ECO:0000256" key="10">
    <source>
        <dbReference type="SAM" id="MobiDB-lite"/>
    </source>
</evidence>
<evidence type="ECO:0000256" key="3">
    <source>
        <dbReference type="ARBA" id="ARBA00022723"/>
    </source>
</evidence>
<evidence type="ECO:0000256" key="7">
    <source>
        <dbReference type="ARBA" id="ARBA00023242"/>
    </source>
</evidence>
<dbReference type="EMBL" id="KV922022">
    <property type="protein sequence ID" value="ORE03010.1"/>
    <property type="molecule type" value="Genomic_DNA"/>
</dbReference>
<comment type="similarity">
    <text evidence="8">Belongs to the pacC/RIM101 family.</text>
</comment>
<reference evidence="12" key="1">
    <citation type="journal article" date="2016" name="Proc. Natl. Acad. Sci. U.S.A.">
        <title>Lipid metabolic changes in an early divergent fungus govern the establishment of a mutualistic symbiosis with endobacteria.</title>
        <authorList>
            <person name="Lastovetsky O.A."/>
            <person name="Gaspar M.L."/>
            <person name="Mondo S.J."/>
            <person name="LaButti K.M."/>
            <person name="Sandor L."/>
            <person name="Grigoriev I.V."/>
            <person name="Henry S.A."/>
            <person name="Pawlowska T.E."/>
        </authorList>
    </citation>
    <scope>NUCLEOTIDE SEQUENCE [LARGE SCALE GENOMIC DNA]</scope>
    <source>
        <strain evidence="12">ATCC 52814</strain>
    </source>
</reference>
<dbReference type="InterPro" id="IPR036236">
    <property type="entry name" value="Znf_C2H2_sf"/>
</dbReference>
<name>A0A1X0QTC0_RHIZD</name>
<feature type="domain" description="C2H2-type" evidence="11">
    <location>
        <begin position="79"/>
        <end position="106"/>
    </location>
</feature>
<dbReference type="GO" id="GO:0045944">
    <property type="term" value="P:positive regulation of transcription by RNA polymerase II"/>
    <property type="evidence" value="ECO:0007669"/>
    <property type="project" value="TreeGrafter"/>
</dbReference>
<organism evidence="12">
    <name type="scientific">Rhizopus microsporus var. microsporus</name>
    <dbReference type="NCBI Taxonomy" id="86635"/>
    <lineage>
        <taxon>Eukaryota</taxon>
        <taxon>Fungi</taxon>
        <taxon>Fungi incertae sedis</taxon>
        <taxon>Mucoromycota</taxon>
        <taxon>Mucoromycotina</taxon>
        <taxon>Mucoromycetes</taxon>
        <taxon>Mucorales</taxon>
        <taxon>Mucorineae</taxon>
        <taxon>Rhizopodaceae</taxon>
        <taxon>Rhizopus</taxon>
    </lineage>
</organism>
<evidence type="ECO:0000256" key="2">
    <source>
        <dbReference type="ARBA" id="ARBA00022491"/>
    </source>
</evidence>
<dbReference type="Gene3D" id="3.30.160.60">
    <property type="entry name" value="Classic Zinc Finger"/>
    <property type="match status" value="2"/>
</dbReference>
<dbReference type="InterPro" id="IPR013087">
    <property type="entry name" value="Znf_C2H2_type"/>
</dbReference>
<feature type="compositionally biased region" description="Polar residues" evidence="10">
    <location>
        <begin position="135"/>
        <end position="148"/>
    </location>
</feature>
<dbReference type="InterPro" id="IPR050806">
    <property type="entry name" value="pacC/RIM101"/>
</dbReference>
<keyword evidence="7" id="KW-0539">Nucleus</keyword>
<dbReference type="VEuPathDB" id="FungiDB:BCV72DRAFT_264833"/>
<dbReference type="Proteomes" id="UP000242414">
    <property type="component" value="Unassembled WGS sequence"/>
</dbReference>
<feature type="compositionally biased region" description="Basic and acidic residues" evidence="10">
    <location>
        <begin position="393"/>
        <end position="410"/>
    </location>
</feature>
<proteinExistence type="inferred from homology"/>
<dbReference type="PROSITE" id="PS00028">
    <property type="entry name" value="ZINC_FINGER_C2H2_1"/>
    <property type="match status" value="3"/>
</dbReference>
<keyword evidence="4" id="KW-0677">Repeat</keyword>
<dbReference type="AlphaFoldDB" id="A0A1X0QTC0"/>
<evidence type="ECO:0000256" key="6">
    <source>
        <dbReference type="ARBA" id="ARBA00022833"/>
    </source>
</evidence>
<evidence type="ECO:0000256" key="8">
    <source>
        <dbReference type="ARBA" id="ARBA00038089"/>
    </source>
</evidence>
<dbReference type="OrthoDB" id="6155966at2759"/>
<gene>
    <name evidence="12" type="ORF">BCV72DRAFT_264833</name>
</gene>
<dbReference type="GO" id="GO:0008270">
    <property type="term" value="F:zinc ion binding"/>
    <property type="evidence" value="ECO:0007669"/>
    <property type="project" value="UniProtKB-KW"/>
</dbReference>
<comment type="subcellular location">
    <subcellularLocation>
        <location evidence="1">Nucleus</location>
    </subcellularLocation>
</comment>
<feature type="compositionally biased region" description="Basic and acidic residues" evidence="10">
    <location>
        <begin position="93"/>
        <end position="104"/>
    </location>
</feature>
<feature type="domain" description="C2H2-type" evidence="11">
    <location>
        <begin position="13"/>
        <end position="43"/>
    </location>
</feature>
<dbReference type="InterPro" id="IPR048420">
    <property type="entry name" value="Zap1-like_Znf1"/>
</dbReference>
<evidence type="ECO:0000256" key="4">
    <source>
        <dbReference type="ARBA" id="ARBA00022737"/>
    </source>
</evidence>
<keyword evidence="6" id="KW-0862">Zinc</keyword>
<protein>
    <recommendedName>
        <fullName evidence="11">C2H2-type domain-containing protein</fullName>
    </recommendedName>
</protein>
<feature type="region of interest" description="Disordered" evidence="10">
    <location>
        <begin position="93"/>
        <end position="148"/>
    </location>
</feature>
<dbReference type="PROSITE" id="PS50157">
    <property type="entry name" value="ZINC_FINGER_C2H2_2"/>
    <property type="match status" value="3"/>
</dbReference>
<keyword evidence="5 9" id="KW-0863">Zinc-finger</keyword>